<feature type="region of interest" description="Disordered" evidence="1">
    <location>
        <begin position="80"/>
        <end position="99"/>
    </location>
</feature>
<name>A0A6G1BKB0_9ORYZ</name>
<dbReference type="Proteomes" id="UP000479710">
    <property type="component" value="Unassembled WGS sequence"/>
</dbReference>
<sequence>MPRQRGSFLASVRSLELDDGIIVRFGWFVVLSLPLFPDSRSPELSLSSPSKFAEEIVPEDVACSGSVYMHITMPKPEQIRRGTHACARGARSSSPARLH</sequence>
<evidence type="ECO:0000256" key="1">
    <source>
        <dbReference type="SAM" id="MobiDB-lite"/>
    </source>
</evidence>
<keyword evidence="3" id="KW-1185">Reference proteome</keyword>
<organism evidence="2 3">
    <name type="scientific">Oryza meyeriana var. granulata</name>
    <dbReference type="NCBI Taxonomy" id="110450"/>
    <lineage>
        <taxon>Eukaryota</taxon>
        <taxon>Viridiplantae</taxon>
        <taxon>Streptophyta</taxon>
        <taxon>Embryophyta</taxon>
        <taxon>Tracheophyta</taxon>
        <taxon>Spermatophyta</taxon>
        <taxon>Magnoliopsida</taxon>
        <taxon>Liliopsida</taxon>
        <taxon>Poales</taxon>
        <taxon>Poaceae</taxon>
        <taxon>BOP clade</taxon>
        <taxon>Oryzoideae</taxon>
        <taxon>Oryzeae</taxon>
        <taxon>Oryzinae</taxon>
        <taxon>Oryza</taxon>
        <taxon>Oryza meyeriana</taxon>
    </lineage>
</organism>
<reference evidence="2 3" key="1">
    <citation type="submission" date="2019-11" db="EMBL/GenBank/DDBJ databases">
        <title>Whole genome sequence of Oryza granulata.</title>
        <authorList>
            <person name="Li W."/>
        </authorList>
    </citation>
    <scope>NUCLEOTIDE SEQUENCE [LARGE SCALE GENOMIC DNA]</scope>
    <source>
        <strain evidence="3">cv. Menghai</strain>
        <tissue evidence="2">Leaf</tissue>
    </source>
</reference>
<proteinExistence type="predicted"/>
<comment type="caution">
    <text evidence="2">The sequence shown here is derived from an EMBL/GenBank/DDBJ whole genome shotgun (WGS) entry which is preliminary data.</text>
</comment>
<protein>
    <submittedName>
        <fullName evidence="2">Uncharacterized protein</fullName>
    </submittedName>
</protein>
<gene>
    <name evidence="2" type="ORF">E2562_004063</name>
</gene>
<evidence type="ECO:0000313" key="2">
    <source>
        <dbReference type="EMBL" id="KAF0887853.1"/>
    </source>
</evidence>
<dbReference type="AlphaFoldDB" id="A0A6G1BKB0"/>
<dbReference type="EMBL" id="SPHZ02000012">
    <property type="protein sequence ID" value="KAF0887853.1"/>
    <property type="molecule type" value="Genomic_DNA"/>
</dbReference>
<evidence type="ECO:0000313" key="3">
    <source>
        <dbReference type="Proteomes" id="UP000479710"/>
    </source>
</evidence>
<accession>A0A6G1BKB0</accession>